<reference evidence="1 2" key="2">
    <citation type="journal article" date="2011" name="Stand. Genomic Sci.">
        <title>Complete genome sequence of Oceanithermus profundus type strain (506).</title>
        <authorList>
            <person name="Pati A."/>
            <person name="Zhang X."/>
            <person name="Lapidus A."/>
            <person name="Nolan M."/>
            <person name="Lucas S."/>
            <person name="Del Rio T.G."/>
            <person name="Tice H."/>
            <person name="Cheng J.F."/>
            <person name="Tapia R."/>
            <person name="Han C."/>
            <person name="Goodwin L."/>
            <person name="Pitluck S."/>
            <person name="Liolios K."/>
            <person name="Pagani I."/>
            <person name="Ivanova N."/>
            <person name="Mavromatis K."/>
            <person name="Chen A."/>
            <person name="Palaniappan K."/>
            <person name="Hauser L."/>
            <person name="Jeffries C.D."/>
            <person name="Brambilla E.M."/>
            <person name="Rohl A."/>
            <person name="Mwirichia R."/>
            <person name="Rohde M."/>
            <person name="Tindall B.J."/>
            <person name="Sikorski J."/>
            <person name="Wirth R."/>
            <person name="Goker M."/>
            <person name="Woyke T."/>
            <person name="Detter J.C."/>
            <person name="Bristow J."/>
            <person name="Eisen J.A."/>
            <person name="Markowitz V."/>
            <person name="Hugenholtz P."/>
            <person name="Kyrpides N.C."/>
            <person name="Klenk H.P."/>
            <person name="Land M."/>
        </authorList>
    </citation>
    <scope>NUCLEOTIDE SEQUENCE [LARGE SCALE GENOMIC DNA]</scope>
    <source>
        <strain evidence="2">DSM 14977 / NBRC 100410 / VKM B-2274 / 506</strain>
    </source>
</reference>
<gene>
    <name evidence="1" type="ordered locus">Ocepr_1482</name>
</gene>
<proteinExistence type="predicted"/>
<name>E4U9A7_OCEP5</name>
<accession>E4U9A7</accession>
<dbReference type="KEGG" id="opr:Ocepr_1482"/>
<protein>
    <submittedName>
        <fullName evidence="1">Uncharacterized protein</fullName>
    </submittedName>
</protein>
<dbReference type="eggNOG" id="ENOG5030Q67">
    <property type="taxonomic scope" value="Bacteria"/>
</dbReference>
<organism evidence="1 2">
    <name type="scientific">Oceanithermus profundus (strain DSM 14977 / NBRC 100410 / VKM B-2274 / 506)</name>
    <dbReference type="NCBI Taxonomy" id="670487"/>
    <lineage>
        <taxon>Bacteria</taxon>
        <taxon>Thermotogati</taxon>
        <taxon>Deinococcota</taxon>
        <taxon>Deinococci</taxon>
        <taxon>Thermales</taxon>
        <taxon>Thermaceae</taxon>
        <taxon>Oceanithermus</taxon>
    </lineage>
</organism>
<dbReference type="HOGENOM" id="CLU_749722_0_0_0"/>
<dbReference type="EMBL" id="CP002361">
    <property type="protein sequence ID" value="ADR36936.1"/>
    <property type="molecule type" value="Genomic_DNA"/>
</dbReference>
<sequence length="369" mass="38144" precursor="true">MLAALALAAAPQARLPAAAVWIEVARGGVYALTSAGTVWRLEAGGAVPLAGRWRPGFLTACGPDVLAVSAEGRLGRPGAPWLSNVAVAPDARPACRDGRVFALGPGGAELLRLDGELRLELRRPAGALPDAQPVWVEGPQGAALALLTGPTARYRHGVLGDGVEAEALTLFDPETLEPVAAYRPGPPAVLEQLRALPAGPGRVLVTRSHPDAGAGLVLLAWSEAGLEPAAEGRPMGRAFRWLNAFAAAPDRVYAVHTPHIGGPLAVYVLPGLGLRTHALGVTAHALGSRNLDLAVRLGRGAAGDVLVLAGFGAPELVVVDCGAETCRVRRRLPLPERIASNLAYAPTPRGWRVYAGGARGGVFAFEVAR</sequence>
<dbReference type="AlphaFoldDB" id="E4U9A7"/>
<dbReference type="STRING" id="670487.Ocepr_1482"/>
<evidence type="ECO:0000313" key="1">
    <source>
        <dbReference type="EMBL" id="ADR36936.1"/>
    </source>
</evidence>
<keyword evidence="2" id="KW-1185">Reference proteome</keyword>
<reference evidence="2" key="1">
    <citation type="submission" date="2010-11" db="EMBL/GenBank/DDBJ databases">
        <title>The complete sequence of chromosome of Oceanithermus profundus DSM 14977.</title>
        <authorList>
            <consortium name="US DOE Joint Genome Institute (JGI-PGF)"/>
            <person name="Lucas S."/>
            <person name="Copeland A."/>
            <person name="Lapidus A."/>
            <person name="Bruce D."/>
            <person name="Goodwin L."/>
            <person name="Pitluck S."/>
            <person name="Kyrpides N."/>
            <person name="Mavromatis K."/>
            <person name="Pagani I."/>
            <person name="Ivanova N."/>
            <person name="Zhang X."/>
            <person name="Brettin T."/>
            <person name="Detter J.C."/>
            <person name="Tapia R."/>
            <person name="Han C."/>
            <person name="Land M."/>
            <person name="Hauser L."/>
            <person name="Markowitz V."/>
            <person name="Cheng J.-F."/>
            <person name="Hugenholtz P."/>
            <person name="Woyke T."/>
            <person name="Wu D."/>
            <person name="Tindall B."/>
            <person name="Faehnrich R."/>
            <person name="Brambilla E."/>
            <person name="Klenk H.-P."/>
            <person name="Eisen J.A."/>
        </authorList>
    </citation>
    <scope>NUCLEOTIDE SEQUENCE [LARGE SCALE GENOMIC DNA]</scope>
    <source>
        <strain evidence="2">DSM 14977 / NBRC 100410 / VKM B-2274 / 506</strain>
    </source>
</reference>
<dbReference type="Proteomes" id="UP000008722">
    <property type="component" value="Chromosome"/>
</dbReference>
<evidence type="ECO:0000313" key="2">
    <source>
        <dbReference type="Proteomes" id="UP000008722"/>
    </source>
</evidence>